<evidence type="ECO:0000259" key="2">
    <source>
        <dbReference type="PROSITE" id="PS50835"/>
    </source>
</evidence>
<sequence>MKVECTVEVPVNATDITIGWFMDCQQLSNDSHVTIEPQVQVTAQVRRITSQLTINGITDDYAGKYTCNMLGNEEYVPGDQLELGDSDELELMRSLGACIDGDLFPNSLQAPEKCAVITADNPVPMYLVCEDPPANPTSTSTFVLSLSSSSVILSSIHQIIVYNPTVLLSPSPTTSQPTSTDPQDNNIEFTSPDSLNTVSLSLIAVSSLLTIIILLLSSFVLVKWCKGQKQNGTVNMCFQAPALTAEEPFYDSVKDRPEANSSIPSSAVPSQSNPAYGIRAEAGDNDNIFQMRINSGYGVMGHIISSTQLSTDSVVPENLSSSK</sequence>
<comment type="caution">
    <text evidence="3">The sequence shown here is derived from an EMBL/GenBank/DDBJ whole genome shotgun (WGS) entry which is preliminary data.</text>
</comment>
<protein>
    <recommendedName>
        <fullName evidence="2">Ig-like domain-containing protein</fullName>
    </recommendedName>
</protein>
<feature type="transmembrane region" description="Helical" evidence="1">
    <location>
        <begin position="200"/>
        <end position="222"/>
    </location>
</feature>
<dbReference type="Proteomes" id="UP001174909">
    <property type="component" value="Unassembled WGS sequence"/>
</dbReference>
<dbReference type="AlphaFoldDB" id="A0AA35R031"/>
<evidence type="ECO:0000313" key="3">
    <source>
        <dbReference type="EMBL" id="CAI7997579.1"/>
    </source>
</evidence>
<dbReference type="InterPro" id="IPR036179">
    <property type="entry name" value="Ig-like_dom_sf"/>
</dbReference>
<dbReference type="Gene3D" id="2.60.40.10">
    <property type="entry name" value="Immunoglobulins"/>
    <property type="match status" value="1"/>
</dbReference>
<organism evidence="3 4">
    <name type="scientific">Geodia barretti</name>
    <name type="common">Barrett's horny sponge</name>
    <dbReference type="NCBI Taxonomy" id="519541"/>
    <lineage>
        <taxon>Eukaryota</taxon>
        <taxon>Metazoa</taxon>
        <taxon>Porifera</taxon>
        <taxon>Demospongiae</taxon>
        <taxon>Heteroscleromorpha</taxon>
        <taxon>Tetractinellida</taxon>
        <taxon>Astrophorina</taxon>
        <taxon>Geodiidae</taxon>
        <taxon>Geodia</taxon>
    </lineage>
</organism>
<name>A0AA35R031_GEOBA</name>
<dbReference type="EMBL" id="CASHTH010000318">
    <property type="protein sequence ID" value="CAI7997579.1"/>
    <property type="molecule type" value="Genomic_DNA"/>
</dbReference>
<dbReference type="PROSITE" id="PS50835">
    <property type="entry name" value="IG_LIKE"/>
    <property type="match status" value="1"/>
</dbReference>
<dbReference type="InterPro" id="IPR013783">
    <property type="entry name" value="Ig-like_fold"/>
</dbReference>
<proteinExistence type="predicted"/>
<dbReference type="InterPro" id="IPR007110">
    <property type="entry name" value="Ig-like_dom"/>
</dbReference>
<evidence type="ECO:0000256" key="1">
    <source>
        <dbReference type="SAM" id="Phobius"/>
    </source>
</evidence>
<reference evidence="3" key="1">
    <citation type="submission" date="2023-03" db="EMBL/GenBank/DDBJ databases">
        <authorList>
            <person name="Steffen K."/>
            <person name="Cardenas P."/>
        </authorList>
    </citation>
    <scope>NUCLEOTIDE SEQUENCE</scope>
</reference>
<feature type="domain" description="Ig-like" evidence="2">
    <location>
        <begin position="1"/>
        <end position="67"/>
    </location>
</feature>
<evidence type="ECO:0000313" key="4">
    <source>
        <dbReference type="Proteomes" id="UP001174909"/>
    </source>
</evidence>
<keyword evidence="4" id="KW-1185">Reference proteome</keyword>
<keyword evidence="1" id="KW-0472">Membrane</keyword>
<keyword evidence="1" id="KW-0812">Transmembrane</keyword>
<dbReference type="SUPFAM" id="SSF48726">
    <property type="entry name" value="Immunoglobulin"/>
    <property type="match status" value="1"/>
</dbReference>
<keyword evidence="1" id="KW-1133">Transmembrane helix</keyword>
<gene>
    <name evidence="3" type="ORF">GBAR_LOCUS2187</name>
</gene>
<accession>A0AA35R031</accession>